<dbReference type="AlphaFoldDB" id="A0A0A9G340"/>
<evidence type="ECO:0000313" key="1">
    <source>
        <dbReference type="EMBL" id="JAE19495.1"/>
    </source>
</evidence>
<reference evidence="1" key="1">
    <citation type="submission" date="2014-09" db="EMBL/GenBank/DDBJ databases">
        <authorList>
            <person name="Magalhaes I.L.F."/>
            <person name="Oliveira U."/>
            <person name="Santos F.R."/>
            <person name="Vidigal T.H.D.A."/>
            <person name="Brescovit A.D."/>
            <person name="Santos A.J."/>
        </authorList>
    </citation>
    <scope>NUCLEOTIDE SEQUENCE</scope>
    <source>
        <tissue evidence="1">Shoot tissue taken approximately 20 cm above the soil surface</tissue>
    </source>
</reference>
<accession>A0A0A9G340</accession>
<protein>
    <submittedName>
        <fullName evidence="1">Uncharacterized protein</fullName>
    </submittedName>
</protein>
<sequence length="47" mass="5662">MVDWIMQMTIAIMRRVEESFTESVPYIRVGDMQCLHVASFCRTWQQH</sequence>
<reference evidence="1" key="2">
    <citation type="journal article" date="2015" name="Data Brief">
        <title>Shoot transcriptome of the giant reed, Arundo donax.</title>
        <authorList>
            <person name="Barrero R.A."/>
            <person name="Guerrero F.D."/>
            <person name="Moolhuijzen P."/>
            <person name="Goolsby J.A."/>
            <person name="Tidwell J."/>
            <person name="Bellgard S.E."/>
            <person name="Bellgard M.I."/>
        </authorList>
    </citation>
    <scope>NUCLEOTIDE SEQUENCE</scope>
    <source>
        <tissue evidence="1">Shoot tissue taken approximately 20 cm above the soil surface</tissue>
    </source>
</reference>
<dbReference type="EMBL" id="GBRH01178401">
    <property type="protein sequence ID" value="JAE19495.1"/>
    <property type="molecule type" value="Transcribed_RNA"/>
</dbReference>
<proteinExistence type="predicted"/>
<name>A0A0A9G340_ARUDO</name>
<organism evidence="1">
    <name type="scientific">Arundo donax</name>
    <name type="common">Giant reed</name>
    <name type="synonym">Donax arundinaceus</name>
    <dbReference type="NCBI Taxonomy" id="35708"/>
    <lineage>
        <taxon>Eukaryota</taxon>
        <taxon>Viridiplantae</taxon>
        <taxon>Streptophyta</taxon>
        <taxon>Embryophyta</taxon>
        <taxon>Tracheophyta</taxon>
        <taxon>Spermatophyta</taxon>
        <taxon>Magnoliopsida</taxon>
        <taxon>Liliopsida</taxon>
        <taxon>Poales</taxon>
        <taxon>Poaceae</taxon>
        <taxon>PACMAD clade</taxon>
        <taxon>Arundinoideae</taxon>
        <taxon>Arundineae</taxon>
        <taxon>Arundo</taxon>
    </lineage>
</organism>